<dbReference type="GO" id="GO:0031090">
    <property type="term" value="C:organelle membrane"/>
    <property type="evidence" value="ECO:0007669"/>
    <property type="project" value="UniProtKB-ARBA"/>
</dbReference>
<feature type="binding site" evidence="10">
    <location>
        <position position="139"/>
    </location>
    <ligand>
        <name>[2Fe-2S] cluster</name>
        <dbReference type="ChEBI" id="CHEBI:190135"/>
    </ligand>
</feature>
<evidence type="ECO:0000256" key="11">
    <source>
        <dbReference type="SAM" id="MobiDB-lite"/>
    </source>
</evidence>
<organism evidence="12 13">
    <name type="scientific">Minwuia thermotolerans</name>
    <dbReference type="NCBI Taxonomy" id="2056226"/>
    <lineage>
        <taxon>Bacteria</taxon>
        <taxon>Pseudomonadati</taxon>
        <taxon>Pseudomonadota</taxon>
        <taxon>Alphaproteobacteria</taxon>
        <taxon>Minwuiales</taxon>
        <taxon>Minwuiaceae</taxon>
        <taxon>Minwuia</taxon>
    </lineage>
</organism>
<feature type="binding site" evidence="10">
    <location>
        <position position="143"/>
    </location>
    <ligand>
        <name>[2Fe-2S] cluster</name>
        <dbReference type="ChEBI" id="CHEBI:190135"/>
    </ligand>
</feature>
<keyword evidence="6 10" id="KW-0411">Iron-sulfur</keyword>
<dbReference type="GO" id="GO:0046872">
    <property type="term" value="F:metal ion binding"/>
    <property type="evidence" value="ECO:0007669"/>
    <property type="project" value="UniProtKB-KW"/>
</dbReference>
<dbReference type="CDD" id="cd03064">
    <property type="entry name" value="TRX_Fd_NuoE"/>
    <property type="match status" value="1"/>
</dbReference>
<comment type="catalytic activity">
    <reaction evidence="9">
        <text>a quinone + NADH + 5 H(+)(in) = a quinol + NAD(+) + 4 H(+)(out)</text>
        <dbReference type="Rhea" id="RHEA:57888"/>
        <dbReference type="ChEBI" id="CHEBI:15378"/>
        <dbReference type="ChEBI" id="CHEBI:24646"/>
        <dbReference type="ChEBI" id="CHEBI:57540"/>
        <dbReference type="ChEBI" id="CHEBI:57945"/>
        <dbReference type="ChEBI" id="CHEBI:132124"/>
    </reaction>
</comment>
<dbReference type="FunFam" id="1.10.10.1590:FF:000001">
    <property type="entry name" value="NADH-quinone oxidoreductase subunit E"/>
    <property type="match status" value="1"/>
</dbReference>
<dbReference type="PANTHER" id="PTHR10371:SF3">
    <property type="entry name" value="NADH DEHYDROGENASE [UBIQUINONE] FLAVOPROTEIN 2, MITOCHONDRIAL"/>
    <property type="match status" value="1"/>
</dbReference>
<dbReference type="Pfam" id="PF01257">
    <property type="entry name" value="2Fe-2S_thioredx"/>
    <property type="match status" value="1"/>
</dbReference>
<dbReference type="InterPro" id="IPR041921">
    <property type="entry name" value="NuoE_N"/>
</dbReference>
<dbReference type="Gene3D" id="1.10.10.1590">
    <property type="entry name" value="NADH-quinone oxidoreductase subunit E"/>
    <property type="match status" value="1"/>
</dbReference>
<evidence type="ECO:0000256" key="4">
    <source>
        <dbReference type="ARBA" id="ARBA00022967"/>
    </source>
</evidence>
<dbReference type="GO" id="GO:0022804">
    <property type="term" value="F:active transmembrane transporter activity"/>
    <property type="evidence" value="ECO:0007669"/>
    <property type="project" value="UniProtKB-ARBA"/>
</dbReference>
<dbReference type="EMBL" id="PHIG01000032">
    <property type="protein sequence ID" value="PJK29650.1"/>
    <property type="molecule type" value="Genomic_DNA"/>
</dbReference>
<feature type="binding site" evidence="10">
    <location>
        <position position="103"/>
    </location>
    <ligand>
        <name>[2Fe-2S] cluster</name>
        <dbReference type="ChEBI" id="CHEBI:190135"/>
    </ligand>
</feature>
<evidence type="ECO:0000256" key="2">
    <source>
        <dbReference type="ARBA" id="ARBA00022714"/>
    </source>
</evidence>
<dbReference type="OrthoDB" id="9807941at2"/>
<keyword evidence="7" id="KW-0520">NAD</keyword>
<evidence type="ECO:0000313" key="12">
    <source>
        <dbReference type="EMBL" id="PJK29650.1"/>
    </source>
</evidence>
<dbReference type="GO" id="GO:0098662">
    <property type="term" value="P:inorganic cation transmembrane transport"/>
    <property type="evidence" value="ECO:0007669"/>
    <property type="project" value="UniProtKB-ARBA"/>
</dbReference>
<dbReference type="GO" id="GO:0051537">
    <property type="term" value="F:2 iron, 2 sulfur cluster binding"/>
    <property type="evidence" value="ECO:0007669"/>
    <property type="project" value="UniProtKB-KW"/>
</dbReference>
<dbReference type="Proteomes" id="UP000229498">
    <property type="component" value="Unassembled WGS sequence"/>
</dbReference>
<comment type="caution">
    <text evidence="12">The sequence shown here is derived from an EMBL/GenBank/DDBJ whole genome shotgun (WGS) entry which is preliminary data.</text>
</comment>
<keyword evidence="13" id="KW-1185">Reference proteome</keyword>
<dbReference type="PANTHER" id="PTHR10371">
    <property type="entry name" value="NADH DEHYDROGENASE UBIQUINONE FLAVOPROTEIN 2, MITOCHONDRIAL"/>
    <property type="match status" value="1"/>
</dbReference>
<name>A0A2M9G1Q9_9PROT</name>
<evidence type="ECO:0000256" key="9">
    <source>
        <dbReference type="ARBA" id="ARBA00047712"/>
    </source>
</evidence>
<dbReference type="PIRSF" id="PIRSF000216">
    <property type="entry name" value="NADH_DH_24kDa"/>
    <property type="match status" value="1"/>
</dbReference>
<comment type="cofactor">
    <cofactor evidence="8">
        <name>[2Fe-2S] cluster</name>
        <dbReference type="ChEBI" id="CHEBI:190135"/>
    </cofactor>
</comment>
<keyword evidence="2 10" id="KW-0001">2Fe-2S</keyword>
<dbReference type="PROSITE" id="PS01099">
    <property type="entry name" value="COMPLEX1_24K"/>
    <property type="match status" value="1"/>
</dbReference>
<evidence type="ECO:0000256" key="8">
    <source>
        <dbReference type="ARBA" id="ARBA00034078"/>
    </source>
</evidence>
<keyword evidence="5 10" id="KW-0408">Iron</keyword>
<reference evidence="12 13" key="1">
    <citation type="submission" date="2017-11" db="EMBL/GenBank/DDBJ databases">
        <title>Draft genome sequence of Rhizobiales bacterium SY3-13.</title>
        <authorList>
            <person name="Sun C."/>
        </authorList>
    </citation>
    <scope>NUCLEOTIDE SEQUENCE [LARGE SCALE GENOMIC DNA]</scope>
    <source>
        <strain evidence="12 13">SY3-13</strain>
    </source>
</reference>
<dbReference type="FunFam" id="3.40.30.10:FF:000022">
    <property type="entry name" value="NADH dehydrogenase flavoprotein 2, mitochondrial"/>
    <property type="match status" value="1"/>
</dbReference>
<evidence type="ECO:0000256" key="3">
    <source>
        <dbReference type="ARBA" id="ARBA00022723"/>
    </source>
</evidence>
<dbReference type="NCBIfam" id="TIGR01958">
    <property type="entry name" value="nuoE_fam"/>
    <property type="match status" value="1"/>
</dbReference>
<sequence>MSARPVAPKDEQPESFEFEPEVWAEAEKIIARYPEGRQQSAVMPLLDLAQRQHGWLPEAAIRTVAEKLGMPYIRAYEVATFYTMYNLAPVGKFHLQLCRTTPCWLRGADDLRRAIRDRTGLDHAGVSADGTFSLVEVECLGACCNAPMMQINDDYFEDLDYDSTCALLDKLAAGEDVTPGPVSGRKYSEPAEGRKTLLERAGGAS</sequence>
<protein>
    <submittedName>
        <fullName evidence="12">NADH-quinone oxidoreductase subunit NuoE</fullName>
    </submittedName>
</protein>
<keyword evidence="3 10" id="KW-0479">Metal-binding</keyword>
<dbReference type="RefSeq" id="WP_109793675.1">
    <property type="nucleotide sequence ID" value="NZ_PHIG01000032.1"/>
</dbReference>
<dbReference type="Gene3D" id="3.40.30.10">
    <property type="entry name" value="Glutaredoxin"/>
    <property type="match status" value="1"/>
</dbReference>
<evidence type="ECO:0000256" key="7">
    <source>
        <dbReference type="ARBA" id="ARBA00023027"/>
    </source>
</evidence>
<dbReference type="SUPFAM" id="SSF52833">
    <property type="entry name" value="Thioredoxin-like"/>
    <property type="match status" value="1"/>
</dbReference>
<evidence type="ECO:0000256" key="5">
    <source>
        <dbReference type="ARBA" id="ARBA00023004"/>
    </source>
</evidence>
<feature type="binding site" evidence="10">
    <location>
        <position position="98"/>
    </location>
    <ligand>
        <name>[2Fe-2S] cluster</name>
        <dbReference type="ChEBI" id="CHEBI:190135"/>
    </ligand>
</feature>
<evidence type="ECO:0000256" key="6">
    <source>
        <dbReference type="ARBA" id="ARBA00023014"/>
    </source>
</evidence>
<dbReference type="GO" id="GO:0031967">
    <property type="term" value="C:organelle envelope"/>
    <property type="evidence" value="ECO:0007669"/>
    <property type="project" value="UniProtKB-ARBA"/>
</dbReference>
<dbReference type="InterPro" id="IPR036249">
    <property type="entry name" value="Thioredoxin-like_sf"/>
</dbReference>
<evidence type="ECO:0000313" key="13">
    <source>
        <dbReference type="Proteomes" id="UP000229498"/>
    </source>
</evidence>
<dbReference type="GO" id="GO:0008324">
    <property type="term" value="F:monoatomic cation transmembrane transporter activity"/>
    <property type="evidence" value="ECO:0007669"/>
    <property type="project" value="UniProtKB-ARBA"/>
</dbReference>
<dbReference type="AlphaFoldDB" id="A0A2M9G1Q9"/>
<evidence type="ECO:0000256" key="1">
    <source>
        <dbReference type="ARBA" id="ARBA00010643"/>
    </source>
</evidence>
<accession>A0A2M9G1Q9</accession>
<comment type="similarity">
    <text evidence="1">Belongs to the complex I 24 kDa subunit family.</text>
</comment>
<proteinExistence type="inferred from homology"/>
<feature type="region of interest" description="Disordered" evidence="11">
    <location>
        <begin position="175"/>
        <end position="205"/>
    </location>
</feature>
<dbReference type="GO" id="GO:0022890">
    <property type="term" value="F:inorganic cation transmembrane transporter activity"/>
    <property type="evidence" value="ECO:0007669"/>
    <property type="project" value="UniProtKB-ARBA"/>
</dbReference>
<dbReference type="GO" id="GO:1902494">
    <property type="term" value="C:catalytic complex"/>
    <property type="evidence" value="ECO:0007669"/>
    <property type="project" value="UniProtKB-ARBA"/>
</dbReference>
<dbReference type="GO" id="GO:0098796">
    <property type="term" value="C:membrane protein complex"/>
    <property type="evidence" value="ECO:0007669"/>
    <property type="project" value="UniProtKB-ARBA"/>
</dbReference>
<feature type="compositionally biased region" description="Basic and acidic residues" evidence="11">
    <location>
        <begin position="186"/>
        <end position="198"/>
    </location>
</feature>
<dbReference type="GO" id="GO:0003954">
    <property type="term" value="F:NADH dehydrogenase activity"/>
    <property type="evidence" value="ECO:0007669"/>
    <property type="project" value="TreeGrafter"/>
</dbReference>
<comment type="cofactor">
    <cofactor evidence="10">
        <name>[2Fe-2S] cluster</name>
        <dbReference type="ChEBI" id="CHEBI:190135"/>
    </cofactor>
    <text evidence="10">Binds 1 [2Fe-2S] cluster.</text>
</comment>
<gene>
    <name evidence="12" type="ORF">CVT23_11415</name>
</gene>
<dbReference type="InterPro" id="IPR042128">
    <property type="entry name" value="NuoE_dom"/>
</dbReference>
<dbReference type="NCBIfam" id="NF005725">
    <property type="entry name" value="PRK07539.1-5"/>
    <property type="match status" value="1"/>
</dbReference>
<dbReference type="InterPro" id="IPR002023">
    <property type="entry name" value="NuoE-like"/>
</dbReference>
<keyword evidence="4" id="KW-1278">Translocase</keyword>
<evidence type="ECO:0000256" key="10">
    <source>
        <dbReference type="PIRSR" id="PIRSR000216-1"/>
    </source>
</evidence>